<evidence type="ECO:0000256" key="2">
    <source>
        <dbReference type="ARBA" id="ARBA00023445"/>
    </source>
</evidence>
<dbReference type="AlphaFoldDB" id="A0A1L9Q063"/>
<dbReference type="GO" id="GO:0016616">
    <property type="term" value="F:oxidoreductase activity, acting on the CH-OH group of donors, NAD or NADP as acceptor"/>
    <property type="evidence" value="ECO:0007669"/>
    <property type="project" value="TreeGrafter"/>
</dbReference>
<dbReference type="SUPFAM" id="SSF51735">
    <property type="entry name" value="NAD(P)-binding Rossmann-fold domains"/>
    <property type="match status" value="1"/>
</dbReference>
<sequence length="345" mass="38244">MLIKDRAIPIDSVVVVIGANGFIGLETCEKLLQAGYKVRGTVRDVDQNSAWMHHLFDEKWPGKFELVPVVNFEEKGAFDEAFKGAAGVIYVSTPVNFQPDPAMVVGPNVRSTINTLEAAAKAGVQRYVLSSSSKVVETTRYDDIPRRLTAAMYNWDCLVKTSCGPRHDSFEWLLDVYSAGRTTAEIAFWSWISANRPPFVASCVVPDGNFGRGLNGATSSNQMLKAALAGQWDSVPMPLGFLCDVEDTARLLVAATAKSSLSNERIFAYYKHLTWDDLRQKVRRIRPDLVKGEDQHLQGNYLSSATDEVNRAEEILKEIGQSGFTSEDIMLKSFLQTCFQPDSLC</sequence>
<dbReference type="Pfam" id="PF01370">
    <property type="entry name" value="Epimerase"/>
    <property type="match status" value="1"/>
</dbReference>
<reference evidence="5" key="1">
    <citation type="journal article" date="2017" name="Genome Biol.">
        <title>Comparative genomics reveals high biological diversity and specific adaptations in the industrially and medically important fungal genus Aspergillus.</title>
        <authorList>
            <person name="de Vries R.P."/>
            <person name="Riley R."/>
            <person name="Wiebenga A."/>
            <person name="Aguilar-Osorio G."/>
            <person name="Amillis S."/>
            <person name="Uchima C.A."/>
            <person name="Anderluh G."/>
            <person name="Asadollahi M."/>
            <person name="Askin M."/>
            <person name="Barry K."/>
            <person name="Battaglia E."/>
            <person name="Bayram O."/>
            <person name="Benocci T."/>
            <person name="Braus-Stromeyer S.A."/>
            <person name="Caldana C."/>
            <person name="Canovas D."/>
            <person name="Cerqueira G.C."/>
            <person name="Chen F."/>
            <person name="Chen W."/>
            <person name="Choi C."/>
            <person name="Clum A."/>
            <person name="Dos Santos R.A."/>
            <person name="Damasio A.R."/>
            <person name="Diallinas G."/>
            <person name="Emri T."/>
            <person name="Fekete E."/>
            <person name="Flipphi M."/>
            <person name="Freyberg S."/>
            <person name="Gallo A."/>
            <person name="Gournas C."/>
            <person name="Habgood R."/>
            <person name="Hainaut M."/>
            <person name="Harispe M.L."/>
            <person name="Henrissat B."/>
            <person name="Hilden K.S."/>
            <person name="Hope R."/>
            <person name="Hossain A."/>
            <person name="Karabika E."/>
            <person name="Karaffa L."/>
            <person name="Karanyi Z."/>
            <person name="Krasevec N."/>
            <person name="Kuo A."/>
            <person name="Kusch H."/>
            <person name="LaButti K."/>
            <person name="Lagendijk E.L."/>
            <person name="Lapidus A."/>
            <person name="Levasseur A."/>
            <person name="Lindquist E."/>
            <person name="Lipzen A."/>
            <person name="Logrieco A.F."/>
            <person name="MacCabe A."/>
            <person name="Maekelae M.R."/>
            <person name="Malavazi I."/>
            <person name="Melin P."/>
            <person name="Meyer V."/>
            <person name="Mielnichuk N."/>
            <person name="Miskei M."/>
            <person name="Molnar A.P."/>
            <person name="Mule G."/>
            <person name="Ngan C.Y."/>
            <person name="Orejas M."/>
            <person name="Orosz E."/>
            <person name="Ouedraogo J.P."/>
            <person name="Overkamp K.M."/>
            <person name="Park H.-S."/>
            <person name="Perrone G."/>
            <person name="Piumi F."/>
            <person name="Punt P.J."/>
            <person name="Ram A.F."/>
            <person name="Ramon A."/>
            <person name="Rauscher S."/>
            <person name="Record E."/>
            <person name="Riano-Pachon D.M."/>
            <person name="Robert V."/>
            <person name="Roehrig J."/>
            <person name="Ruller R."/>
            <person name="Salamov A."/>
            <person name="Salih N.S."/>
            <person name="Samson R.A."/>
            <person name="Sandor E."/>
            <person name="Sanguinetti M."/>
            <person name="Schuetze T."/>
            <person name="Sepcic K."/>
            <person name="Shelest E."/>
            <person name="Sherlock G."/>
            <person name="Sophianopoulou V."/>
            <person name="Squina F.M."/>
            <person name="Sun H."/>
            <person name="Susca A."/>
            <person name="Todd R.B."/>
            <person name="Tsang A."/>
            <person name="Unkles S.E."/>
            <person name="van de Wiele N."/>
            <person name="van Rossen-Uffink D."/>
            <person name="Oliveira J.V."/>
            <person name="Vesth T.C."/>
            <person name="Visser J."/>
            <person name="Yu J.-H."/>
            <person name="Zhou M."/>
            <person name="Andersen M.R."/>
            <person name="Archer D.B."/>
            <person name="Baker S.E."/>
            <person name="Benoit I."/>
            <person name="Brakhage A.A."/>
            <person name="Braus G.H."/>
            <person name="Fischer R."/>
            <person name="Frisvad J.C."/>
            <person name="Goldman G.H."/>
            <person name="Houbraken J."/>
            <person name="Oakley B."/>
            <person name="Pocsi I."/>
            <person name="Scazzocchio C."/>
            <person name="Seiboth B."/>
            <person name="vanKuyk P.A."/>
            <person name="Wortman J."/>
            <person name="Dyer P.S."/>
            <person name="Grigoriev I.V."/>
        </authorList>
    </citation>
    <scope>NUCLEOTIDE SEQUENCE [LARGE SCALE GENOMIC DNA]</scope>
    <source>
        <strain evidence="5">CBS 583.65</strain>
    </source>
</reference>
<dbReference type="EMBL" id="KV878136">
    <property type="protein sequence ID" value="OJJ07154.1"/>
    <property type="molecule type" value="Genomic_DNA"/>
</dbReference>
<dbReference type="InterPro" id="IPR036291">
    <property type="entry name" value="NAD(P)-bd_dom_sf"/>
</dbReference>
<dbReference type="InterPro" id="IPR050425">
    <property type="entry name" value="NAD(P)_dehydrat-like"/>
</dbReference>
<evidence type="ECO:0000259" key="3">
    <source>
        <dbReference type="Pfam" id="PF01370"/>
    </source>
</evidence>
<dbReference type="VEuPathDB" id="FungiDB:ASPVEDRAFT_88409"/>
<gene>
    <name evidence="4" type="ORF">ASPVEDRAFT_88409</name>
</gene>
<evidence type="ECO:0000313" key="4">
    <source>
        <dbReference type="EMBL" id="OJJ07154.1"/>
    </source>
</evidence>
<dbReference type="STRING" id="1036611.A0A1L9Q063"/>
<dbReference type="RefSeq" id="XP_040672916.1">
    <property type="nucleotide sequence ID" value="XM_040818312.1"/>
</dbReference>
<dbReference type="PANTHER" id="PTHR10366">
    <property type="entry name" value="NAD DEPENDENT EPIMERASE/DEHYDRATASE"/>
    <property type="match status" value="1"/>
</dbReference>
<name>A0A1L9Q063_ASPVE</name>
<dbReference type="InterPro" id="IPR001509">
    <property type="entry name" value="Epimerase_deHydtase"/>
</dbReference>
<protein>
    <recommendedName>
        <fullName evidence="3">NAD-dependent epimerase/dehydratase domain-containing protein</fullName>
    </recommendedName>
</protein>
<proteinExistence type="inferred from homology"/>
<keyword evidence="5" id="KW-1185">Reference proteome</keyword>
<dbReference type="Gene3D" id="3.40.50.720">
    <property type="entry name" value="NAD(P)-binding Rossmann-like Domain"/>
    <property type="match status" value="1"/>
</dbReference>
<dbReference type="PANTHER" id="PTHR10366:SF562">
    <property type="entry name" value="ALDEHYDE REDUCTASE II (AFU_ORTHOLOGUE AFUA_1G11360)"/>
    <property type="match status" value="1"/>
</dbReference>
<dbReference type="OrthoDB" id="2735536at2759"/>
<feature type="domain" description="NAD-dependent epimerase/dehydratase" evidence="3">
    <location>
        <begin position="14"/>
        <end position="137"/>
    </location>
</feature>
<keyword evidence="1" id="KW-0560">Oxidoreductase</keyword>
<evidence type="ECO:0000256" key="1">
    <source>
        <dbReference type="ARBA" id="ARBA00023002"/>
    </source>
</evidence>
<comment type="similarity">
    <text evidence="2">Belongs to the NAD(P)-dependent epimerase/dehydratase family. Dihydroflavonol-4-reductase subfamily.</text>
</comment>
<dbReference type="Proteomes" id="UP000184073">
    <property type="component" value="Unassembled WGS sequence"/>
</dbReference>
<accession>A0A1L9Q063</accession>
<evidence type="ECO:0000313" key="5">
    <source>
        <dbReference type="Proteomes" id="UP000184073"/>
    </source>
</evidence>
<organism evidence="4 5">
    <name type="scientific">Aspergillus versicolor CBS 583.65</name>
    <dbReference type="NCBI Taxonomy" id="1036611"/>
    <lineage>
        <taxon>Eukaryota</taxon>
        <taxon>Fungi</taxon>
        <taxon>Dikarya</taxon>
        <taxon>Ascomycota</taxon>
        <taxon>Pezizomycotina</taxon>
        <taxon>Eurotiomycetes</taxon>
        <taxon>Eurotiomycetidae</taxon>
        <taxon>Eurotiales</taxon>
        <taxon>Aspergillaceae</taxon>
        <taxon>Aspergillus</taxon>
        <taxon>Aspergillus subgen. Nidulantes</taxon>
    </lineage>
</organism>
<dbReference type="GeneID" id="63733823"/>